<protein>
    <recommendedName>
        <fullName evidence="3">AB hydrolase-1 domain-containing protein</fullName>
    </recommendedName>
</protein>
<evidence type="ECO:0008006" key="3">
    <source>
        <dbReference type="Google" id="ProtNLM"/>
    </source>
</evidence>
<keyword evidence="2" id="KW-1185">Reference proteome</keyword>
<gene>
    <name evidence="1" type="ORF">BPAE_0057g00450</name>
</gene>
<evidence type="ECO:0000313" key="2">
    <source>
        <dbReference type="Proteomes" id="UP000297910"/>
    </source>
</evidence>
<comment type="caution">
    <text evidence="1">The sequence shown here is derived from an EMBL/GenBank/DDBJ whole genome shotgun (WGS) entry which is preliminary data.</text>
</comment>
<sequence length="150" mass="17125">MSESFLSLIYGSEEDTAKRFYPLGALPASLKENHIAPHLTWQTLLFVSTRSQIFSGASFRGRTNWYRCRHGQGLGIQKEKEDKLDSQIPCRALFIEQSHKSVVRMESVSKPIELFATDLITKEVDTTSHWVQFEAKDQVNGFLEEFLRGG</sequence>
<evidence type="ECO:0000313" key="1">
    <source>
        <dbReference type="EMBL" id="TGO26569.1"/>
    </source>
</evidence>
<organism evidence="1 2">
    <name type="scientific">Botrytis paeoniae</name>
    <dbReference type="NCBI Taxonomy" id="278948"/>
    <lineage>
        <taxon>Eukaryota</taxon>
        <taxon>Fungi</taxon>
        <taxon>Dikarya</taxon>
        <taxon>Ascomycota</taxon>
        <taxon>Pezizomycotina</taxon>
        <taxon>Leotiomycetes</taxon>
        <taxon>Helotiales</taxon>
        <taxon>Sclerotiniaceae</taxon>
        <taxon>Botrytis</taxon>
    </lineage>
</organism>
<name>A0A4Z1FUH0_9HELO</name>
<dbReference type="Proteomes" id="UP000297910">
    <property type="component" value="Unassembled WGS sequence"/>
</dbReference>
<dbReference type="InterPro" id="IPR029058">
    <property type="entry name" value="AB_hydrolase_fold"/>
</dbReference>
<proteinExistence type="predicted"/>
<dbReference type="AlphaFoldDB" id="A0A4Z1FUH0"/>
<dbReference type="Gene3D" id="3.40.50.1820">
    <property type="entry name" value="alpha/beta hydrolase"/>
    <property type="match status" value="1"/>
</dbReference>
<dbReference type="EMBL" id="PQXI01000057">
    <property type="protein sequence ID" value="TGO26569.1"/>
    <property type="molecule type" value="Genomic_DNA"/>
</dbReference>
<dbReference type="SUPFAM" id="SSF53474">
    <property type="entry name" value="alpha/beta-Hydrolases"/>
    <property type="match status" value="1"/>
</dbReference>
<accession>A0A4Z1FUH0</accession>
<reference evidence="1 2" key="1">
    <citation type="submission" date="2017-12" db="EMBL/GenBank/DDBJ databases">
        <title>Comparative genomics of Botrytis spp.</title>
        <authorList>
            <person name="Valero-Jimenez C.A."/>
            <person name="Tapia P."/>
            <person name="Veloso J."/>
            <person name="Silva-Moreno E."/>
            <person name="Staats M."/>
            <person name="Valdes J.H."/>
            <person name="Van Kan J.A.L."/>
        </authorList>
    </citation>
    <scope>NUCLEOTIDE SEQUENCE [LARGE SCALE GENOMIC DNA]</scope>
    <source>
        <strain evidence="1 2">Bp0003</strain>
    </source>
</reference>